<dbReference type="HOGENOM" id="CLU_079569_3_2_11"/>
<dbReference type="Proteomes" id="UP000014809">
    <property type="component" value="Chromosome"/>
</dbReference>
<keyword evidence="5 6" id="KW-0472">Membrane</keyword>
<gene>
    <name evidence="7" type="ORF">A606_02470</name>
</gene>
<dbReference type="PATRIC" id="fig|1200352.3.peg.496"/>
<evidence type="ECO:0000256" key="5">
    <source>
        <dbReference type="ARBA" id="ARBA00023136"/>
    </source>
</evidence>
<feature type="transmembrane region" description="Helical" evidence="6">
    <location>
        <begin position="198"/>
        <end position="217"/>
    </location>
</feature>
<accession>S4XAH8</accession>
<keyword evidence="4 6" id="KW-1133">Transmembrane helix</keyword>
<dbReference type="EMBL" id="CP003696">
    <property type="protein sequence ID" value="AGP30147.1"/>
    <property type="molecule type" value="Genomic_DNA"/>
</dbReference>
<evidence type="ECO:0000256" key="1">
    <source>
        <dbReference type="ARBA" id="ARBA00004651"/>
    </source>
</evidence>
<keyword evidence="2" id="KW-1003">Cell membrane</keyword>
<evidence type="ECO:0000256" key="3">
    <source>
        <dbReference type="ARBA" id="ARBA00022692"/>
    </source>
</evidence>
<feature type="transmembrane region" description="Helical" evidence="6">
    <location>
        <begin position="70"/>
        <end position="92"/>
    </location>
</feature>
<keyword evidence="3 6" id="KW-0812">Transmembrane</keyword>
<dbReference type="KEGG" id="cter:A606_02470"/>
<dbReference type="PANTHER" id="PTHR30086">
    <property type="entry name" value="ARGININE EXPORTER PROTEIN ARGO"/>
    <property type="match status" value="1"/>
</dbReference>
<dbReference type="OrthoDB" id="9814990at2"/>
<organism evidence="7 8">
    <name type="scientific">Corynebacterium terpenotabidum Y-11</name>
    <dbReference type="NCBI Taxonomy" id="1200352"/>
    <lineage>
        <taxon>Bacteria</taxon>
        <taxon>Bacillati</taxon>
        <taxon>Actinomycetota</taxon>
        <taxon>Actinomycetes</taxon>
        <taxon>Mycobacteriales</taxon>
        <taxon>Corynebacteriaceae</taxon>
        <taxon>Corynebacterium</taxon>
    </lineage>
</organism>
<keyword evidence="8" id="KW-1185">Reference proteome</keyword>
<protein>
    <submittedName>
        <fullName evidence="7">Threonine efflux protein</fullName>
    </submittedName>
</protein>
<evidence type="ECO:0000256" key="6">
    <source>
        <dbReference type="SAM" id="Phobius"/>
    </source>
</evidence>
<name>S4XAH8_9CORY</name>
<dbReference type="Pfam" id="PF01810">
    <property type="entry name" value="LysE"/>
    <property type="match status" value="1"/>
</dbReference>
<dbReference type="STRING" id="1200352.A606_02470"/>
<dbReference type="GO" id="GO:0015171">
    <property type="term" value="F:amino acid transmembrane transporter activity"/>
    <property type="evidence" value="ECO:0007669"/>
    <property type="project" value="TreeGrafter"/>
</dbReference>
<comment type="subcellular location">
    <subcellularLocation>
        <location evidence="1">Cell membrane</location>
        <topology evidence="1">Multi-pass membrane protein</topology>
    </subcellularLocation>
</comment>
<dbReference type="PANTHER" id="PTHR30086:SF20">
    <property type="entry name" value="ARGININE EXPORTER PROTEIN ARGO-RELATED"/>
    <property type="match status" value="1"/>
</dbReference>
<dbReference type="AlphaFoldDB" id="S4XAH8"/>
<evidence type="ECO:0000256" key="4">
    <source>
        <dbReference type="ARBA" id="ARBA00022989"/>
    </source>
</evidence>
<dbReference type="InterPro" id="IPR001123">
    <property type="entry name" value="LeuE-type"/>
</dbReference>
<evidence type="ECO:0000256" key="2">
    <source>
        <dbReference type="ARBA" id="ARBA00022475"/>
    </source>
</evidence>
<reference evidence="7 8" key="1">
    <citation type="submission" date="2012-06" db="EMBL/GenBank/DDBJ databases">
        <title>Complete genome sequence of Corynebacterium terpenotabidum Y-11 (=DSM 44721).</title>
        <authorList>
            <person name="Ruckert C."/>
            <person name="Albersmeier A."/>
            <person name="Al-Dilaimi A."/>
            <person name="Szczepanowski R."/>
            <person name="Kalinowski J."/>
        </authorList>
    </citation>
    <scope>NUCLEOTIDE SEQUENCE [LARGE SCALE GENOMIC DNA]</scope>
    <source>
        <strain evidence="7 8">Y-11</strain>
    </source>
</reference>
<dbReference type="RefSeq" id="WP_020440512.1">
    <property type="nucleotide sequence ID" value="NC_021663.1"/>
</dbReference>
<proteinExistence type="predicted"/>
<sequence>METALVLQFALTAGLFSLMPGADWAYAITAGLRSRSIVPPILGLASGYVVVVSVIAVGVGAVVASSPGILTALTVVGSCYILWLGVTTLLGLKSTDGSLVTVAAGTDAATGPAAPTAADARRDSLQQYLHGMGVSGINPKGLMLLLALLPQFLTEGGWASGVQILLLGGIFILEILVVYSGVAVAARSLLRSRPRLSMAVSVASGLFLTVFGTWLLLDALVV</sequence>
<dbReference type="GO" id="GO:0005886">
    <property type="term" value="C:plasma membrane"/>
    <property type="evidence" value="ECO:0007669"/>
    <property type="project" value="UniProtKB-SubCell"/>
</dbReference>
<evidence type="ECO:0000313" key="8">
    <source>
        <dbReference type="Proteomes" id="UP000014809"/>
    </source>
</evidence>
<feature type="transmembrane region" description="Helical" evidence="6">
    <location>
        <begin position="37"/>
        <end position="63"/>
    </location>
</feature>
<dbReference type="eggNOG" id="COG1280">
    <property type="taxonomic scope" value="Bacteria"/>
</dbReference>
<feature type="transmembrane region" description="Helical" evidence="6">
    <location>
        <begin position="164"/>
        <end position="186"/>
    </location>
</feature>
<evidence type="ECO:0000313" key="7">
    <source>
        <dbReference type="EMBL" id="AGP30147.1"/>
    </source>
</evidence>